<protein>
    <recommendedName>
        <fullName evidence="3">XRE family transcriptional regulator</fullName>
    </recommendedName>
</protein>
<gene>
    <name evidence="1" type="ORF">CJ301_08530</name>
</gene>
<dbReference type="EMBL" id="NQWH01000010">
    <property type="protein sequence ID" value="PHP28020.1"/>
    <property type="molecule type" value="Genomic_DNA"/>
</dbReference>
<keyword evidence="2" id="KW-1185">Reference proteome</keyword>
<organism evidence="1 2">
    <name type="scientific">Limimaricola cinnabarinus</name>
    <dbReference type="NCBI Taxonomy" id="1125964"/>
    <lineage>
        <taxon>Bacteria</taxon>
        <taxon>Pseudomonadati</taxon>
        <taxon>Pseudomonadota</taxon>
        <taxon>Alphaproteobacteria</taxon>
        <taxon>Rhodobacterales</taxon>
        <taxon>Paracoccaceae</taxon>
        <taxon>Limimaricola</taxon>
    </lineage>
</organism>
<dbReference type="OrthoDB" id="7874026at2"/>
<name>A0A2G1MH94_9RHOB</name>
<evidence type="ECO:0000313" key="2">
    <source>
        <dbReference type="Proteomes" id="UP000221860"/>
    </source>
</evidence>
<comment type="caution">
    <text evidence="1">The sequence shown here is derived from an EMBL/GenBank/DDBJ whole genome shotgun (WGS) entry which is preliminary data.</text>
</comment>
<evidence type="ECO:0000313" key="1">
    <source>
        <dbReference type="EMBL" id="PHP28020.1"/>
    </source>
</evidence>
<proteinExistence type="predicted"/>
<evidence type="ECO:0008006" key="3">
    <source>
        <dbReference type="Google" id="ProtNLM"/>
    </source>
</evidence>
<reference evidence="1 2" key="1">
    <citation type="submission" date="2017-08" db="EMBL/GenBank/DDBJ databases">
        <title>Draft Genome Sequence of Loktanella cinnabarina Strain XM1, Isolated from Coastal Surface Water.</title>
        <authorList>
            <person name="Ma R."/>
            <person name="Wang J."/>
            <person name="Wang Q."/>
            <person name="Ma Z."/>
            <person name="Li J."/>
            <person name="Chen L."/>
        </authorList>
    </citation>
    <scope>NUCLEOTIDE SEQUENCE [LARGE SCALE GENOMIC DNA]</scope>
    <source>
        <strain evidence="1 2">XM1</strain>
    </source>
</reference>
<dbReference type="Proteomes" id="UP000221860">
    <property type="component" value="Unassembled WGS sequence"/>
</dbReference>
<dbReference type="AlphaFoldDB" id="A0A2G1MH94"/>
<accession>A0A2G1MH94</accession>
<sequence length="68" mass="7384">MEQLIIEIEAYASATGKSPALVLREALGASWGQWDAWVEGRSSPTMRNVDRLRSYMTAHPPSPASPAA</sequence>